<evidence type="ECO:0000256" key="5">
    <source>
        <dbReference type="ARBA" id="ARBA00022842"/>
    </source>
</evidence>
<keyword evidence="9" id="KW-1185">Reference proteome</keyword>
<dbReference type="Gene3D" id="3.90.79.10">
    <property type="entry name" value="Nucleoside Triphosphate Pyrophosphohydrolase"/>
    <property type="match status" value="1"/>
</dbReference>
<dbReference type="Pfam" id="PF00293">
    <property type="entry name" value="NUDIX"/>
    <property type="match status" value="1"/>
</dbReference>
<dbReference type="CDD" id="cd03426">
    <property type="entry name" value="NUDIX_CoAse_Nudt7"/>
    <property type="match status" value="1"/>
</dbReference>
<evidence type="ECO:0000256" key="6">
    <source>
        <dbReference type="ARBA" id="ARBA00023211"/>
    </source>
</evidence>
<protein>
    <submittedName>
        <fullName evidence="8">CoA pyrophosphatase</fullName>
    </submittedName>
</protein>
<dbReference type="PANTHER" id="PTHR12992">
    <property type="entry name" value="NUDIX HYDROLASE"/>
    <property type="match status" value="1"/>
</dbReference>
<dbReference type="PANTHER" id="PTHR12992:SF11">
    <property type="entry name" value="MITOCHONDRIAL COENZYME A DIPHOSPHATASE NUDT8"/>
    <property type="match status" value="1"/>
</dbReference>
<gene>
    <name evidence="8" type="ORF">P4T90_00820</name>
</gene>
<comment type="caution">
    <text evidence="8">The sequence shown here is derived from an EMBL/GenBank/DDBJ whole genome shotgun (WGS) entry which is preliminary data.</text>
</comment>
<evidence type="ECO:0000256" key="3">
    <source>
        <dbReference type="ARBA" id="ARBA00022723"/>
    </source>
</evidence>
<organism evidence="8 9">
    <name type="scientific">Heyndrickxia acidicola</name>
    <dbReference type="NCBI Taxonomy" id="209389"/>
    <lineage>
        <taxon>Bacteria</taxon>
        <taxon>Bacillati</taxon>
        <taxon>Bacillota</taxon>
        <taxon>Bacilli</taxon>
        <taxon>Bacillales</taxon>
        <taxon>Bacillaceae</taxon>
        <taxon>Heyndrickxia</taxon>
    </lineage>
</organism>
<dbReference type="InterPro" id="IPR000086">
    <property type="entry name" value="NUDIX_hydrolase_dom"/>
</dbReference>
<sequence>MDINQQMKKLSKRKPDILGIEDFSKFGILIPLINKNGEDHVLFEVRSSHLRRQPGEICFPGGRIEETDPTPIDAAIRETSEELGILSQDITNVIPLDHMLSAFGSRLIYPCAGMIKKTAEIQPNPEEVEEVFTIPVEKLMEMTPKVYKIGFQIKPEENFPFHLINGGKEYNWQIRQVDELFYQWENRVIWGLTASLLKHFLDLVKTT</sequence>
<evidence type="ECO:0000256" key="4">
    <source>
        <dbReference type="ARBA" id="ARBA00022801"/>
    </source>
</evidence>
<dbReference type="InterPro" id="IPR045121">
    <property type="entry name" value="CoAse"/>
</dbReference>
<comment type="cofactor">
    <cofactor evidence="1">
        <name>Mn(2+)</name>
        <dbReference type="ChEBI" id="CHEBI:29035"/>
    </cofactor>
</comment>
<comment type="cofactor">
    <cofactor evidence="2">
        <name>Mg(2+)</name>
        <dbReference type="ChEBI" id="CHEBI:18420"/>
    </cofactor>
</comment>
<dbReference type="RefSeq" id="WP_066263396.1">
    <property type="nucleotide sequence ID" value="NZ_JARMAB010000002.1"/>
</dbReference>
<proteinExistence type="predicted"/>
<evidence type="ECO:0000259" key="7">
    <source>
        <dbReference type="PROSITE" id="PS51462"/>
    </source>
</evidence>
<evidence type="ECO:0000313" key="8">
    <source>
        <dbReference type="EMBL" id="MED1201628.1"/>
    </source>
</evidence>
<dbReference type="SUPFAM" id="SSF55811">
    <property type="entry name" value="Nudix"/>
    <property type="match status" value="1"/>
</dbReference>
<keyword evidence="3" id="KW-0479">Metal-binding</keyword>
<keyword evidence="6" id="KW-0464">Manganese</keyword>
<dbReference type="Proteomes" id="UP001341444">
    <property type="component" value="Unassembled WGS sequence"/>
</dbReference>
<keyword evidence="5" id="KW-0460">Magnesium</keyword>
<accession>A0ABU6MD95</accession>
<dbReference type="PROSITE" id="PS51462">
    <property type="entry name" value="NUDIX"/>
    <property type="match status" value="1"/>
</dbReference>
<evidence type="ECO:0000313" key="9">
    <source>
        <dbReference type="Proteomes" id="UP001341444"/>
    </source>
</evidence>
<keyword evidence="4" id="KW-0378">Hydrolase</keyword>
<evidence type="ECO:0000256" key="1">
    <source>
        <dbReference type="ARBA" id="ARBA00001936"/>
    </source>
</evidence>
<name>A0ABU6MD95_9BACI</name>
<evidence type="ECO:0000256" key="2">
    <source>
        <dbReference type="ARBA" id="ARBA00001946"/>
    </source>
</evidence>
<feature type="domain" description="Nudix hydrolase" evidence="7">
    <location>
        <begin position="23"/>
        <end position="157"/>
    </location>
</feature>
<dbReference type="EMBL" id="JARMAB010000002">
    <property type="protein sequence ID" value="MED1201628.1"/>
    <property type="molecule type" value="Genomic_DNA"/>
</dbReference>
<reference evidence="8 9" key="1">
    <citation type="submission" date="2023-03" db="EMBL/GenBank/DDBJ databases">
        <title>Bacillus Genome Sequencing.</title>
        <authorList>
            <person name="Dunlap C."/>
        </authorList>
    </citation>
    <scope>NUCLEOTIDE SEQUENCE [LARGE SCALE GENOMIC DNA]</scope>
    <source>
        <strain evidence="8 9">B-23453</strain>
    </source>
</reference>
<dbReference type="InterPro" id="IPR015797">
    <property type="entry name" value="NUDIX_hydrolase-like_dom_sf"/>
</dbReference>